<dbReference type="AlphaFoldDB" id="Q8FP46"/>
<evidence type="ECO:0000313" key="2">
    <source>
        <dbReference type="EMBL" id="BAC18752.1"/>
    </source>
</evidence>
<sequence>MPGNPGCRPPSGSDRHYEQETMSMSHPSPLPPTASAHYQVLRPLPSCVPRDAQFWRDCLARLLHRKVLGQDTIFYQADHTVLGFLVKLLWHVLDFPIYSDGTKPGDTSGWSVDLIAIGAG</sequence>
<protein>
    <submittedName>
        <fullName evidence="2">Uncharacterized protein</fullName>
    </submittedName>
</protein>
<dbReference type="STRING" id="196164.gene:10742370"/>
<keyword evidence="3" id="KW-1185">Reference proteome</keyword>
<reference evidence="2 3" key="1">
    <citation type="journal article" date="2003" name="Genome Res.">
        <title>Comparative complete genome sequence analysis of the amino acid replacements responsible for the thermostability of Corynebacterium efficiens.</title>
        <authorList>
            <person name="Nishio Y."/>
            <person name="Nakamura Y."/>
            <person name="Kawarabayasi Y."/>
            <person name="Usuda Y."/>
            <person name="Kimura E."/>
            <person name="Sugimoto S."/>
            <person name="Matsui K."/>
            <person name="Yamagishi A."/>
            <person name="Kikuchi H."/>
            <person name="Ikeo K."/>
            <person name="Gojobori T."/>
        </authorList>
    </citation>
    <scope>NUCLEOTIDE SEQUENCE [LARGE SCALE GENOMIC DNA]</scope>
    <source>
        <strain evidence="3">DSM 44549 / YS-314 / AJ 12310 / JCM 11189 / NBRC 100395</strain>
    </source>
</reference>
<evidence type="ECO:0000256" key="1">
    <source>
        <dbReference type="SAM" id="MobiDB-lite"/>
    </source>
</evidence>
<accession>Q8FP46</accession>
<organism evidence="2 3">
    <name type="scientific">Corynebacterium efficiens (strain DSM 44549 / YS-314 / AJ 12310 / JCM 11189 / NBRC 100395)</name>
    <dbReference type="NCBI Taxonomy" id="196164"/>
    <lineage>
        <taxon>Bacteria</taxon>
        <taxon>Bacillati</taxon>
        <taxon>Actinomycetota</taxon>
        <taxon>Actinomycetes</taxon>
        <taxon>Mycobacteriales</taxon>
        <taxon>Corynebacteriaceae</taxon>
        <taxon>Corynebacterium</taxon>
    </lineage>
</organism>
<name>Q8FP46_COREF</name>
<proteinExistence type="predicted"/>
<dbReference type="Proteomes" id="UP000001409">
    <property type="component" value="Chromosome"/>
</dbReference>
<dbReference type="KEGG" id="cef:CE1942"/>
<feature type="region of interest" description="Disordered" evidence="1">
    <location>
        <begin position="1"/>
        <end position="34"/>
    </location>
</feature>
<dbReference type="HOGENOM" id="CLU_2045737_0_0_11"/>
<evidence type="ECO:0000313" key="3">
    <source>
        <dbReference type="Proteomes" id="UP000001409"/>
    </source>
</evidence>
<dbReference type="EMBL" id="BA000035">
    <property type="protein sequence ID" value="BAC18752.1"/>
    <property type="molecule type" value="Genomic_DNA"/>
</dbReference>
<dbReference type="eggNOG" id="ENOG5030ICR">
    <property type="taxonomic scope" value="Bacteria"/>
</dbReference>